<dbReference type="GO" id="GO:0016787">
    <property type="term" value="F:hydrolase activity"/>
    <property type="evidence" value="ECO:0007669"/>
    <property type="project" value="UniProtKB-KW"/>
</dbReference>
<comment type="catalytic activity">
    <reaction evidence="1">
        <text>queuosine 5'-phosphate + H2O = queuine + D-ribose 5-phosphate</text>
        <dbReference type="Rhea" id="RHEA:75387"/>
        <dbReference type="ChEBI" id="CHEBI:15377"/>
        <dbReference type="ChEBI" id="CHEBI:17433"/>
        <dbReference type="ChEBI" id="CHEBI:78346"/>
        <dbReference type="ChEBI" id="CHEBI:194371"/>
    </reaction>
    <physiologicalReaction direction="left-to-right" evidence="1">
        <dbReference type="Rhea" id="RHEA:75388"/>
    </physiologicalReaction>
</comment>
<proteinExistence type="inferred from homology"/>
<gene>
    <name evidence="2" type="ORF">SPSC_05682</name>
</gene>
<evidence type="ECO:0000313" key="2">
    <source>
        <dbReference type="EMBL" id="CDR88850.1"/>
    </source>
</evidence>
<dbReference type="InterPro" id="IPR019438">
    <property type="entry name" value="Q_salvage"/>
</dbReference>
<evidence type="ECO:0000256" key="1">
    <source>
        <dbReference type="RuleBase" id="RU365002"/>
    </source>
</evidence>
<reference evidence="2" key="1">
    <citation type="submission" date="2014-06" db="EMBL/GenBank/DDBJ databases">
        <authorList>
            <person name="Ju J."/>
            <person name="Zhang J."/>
        </authorList>
    </citation>
    <scope>NUCLEOTIDE SEQUENCE</scope>
    <source>
        <strain evidence="2">SscI8</strain>
    </source>
</reference>
<keyword evidence="1" id="KW-0378">Hydrolase</keyword>
<dbReference type="EMBL" id="LK056689">
    <property type="protein sequence ID" value="CDR88850.1"/>
    <property type="molecule type" value="Genomic_DNA"/>
</dbReference>
<dbReference type="GO" id="GO:0006400">
    <property type="term" value="P:tRNA modification"/>
    <property type="evidence" value="ECO:0007669"/>
    <property type="project" value="TreeGrafter"/>
</dbReference>
<dbReference type="OrthoDB" id="416777at2759"/>
<protein>
    <recommendedName>
        <fullName evidence="1">Queuosine 5'-phosphate N-glycosylase/hydrolase</fullName>
        <ecNumber evidence="1">3.2.2.-</ecNumber>
    </recommendedName>
    <alternativeName>
        <fullName evidence="1">Queuosine-nucleotide N-glycosylase/hydrolase</fullName>
    </alternativeName>
</protein>
<comment type="similarity">
    <text evidence="1">Belongs to the QNG1 protein family.</text>
</comment>
<sequence>MSSSPLPSTTDYIAATRSSCLEVSTALNLLPDIPSIDAFLLSLDHATFSRLCTQHGLSFPLRFPTPTAEINFLSILALLNAFSAYRGAFHRATGMGAYQNVVRLLMGMYISSEEDGVVGAKGLTSEGMVEVGEGRVVELLGVSVHEEREHETLKGVVVGVRGGEMLQVVRLIVDTLQGVGRKLVEKNFSSLGAYVVQLLQQTKSKNLTDQEATNYLVQQLATTLPEFRDTHHLPTTNQNVYLFKRIFFLLHSLHLKFPNHHHPSSLHIPNTTPYLPMFVDNVLPTLCVYHHLLSPPPTLPRNMQTLHNWITQNHHHHHLTELTRTNHDHTDQTIVVEGPQLTVDETYAVRAATLNVGRVVVERAKVLAEEGGGVGGREWLAGLNEVDLDGYLWAVAKDDATLRKVPRFRFASVHF</sequence>
<name>A0A127Z4S1_9BASI</name>
<dbReference type="AlphaFoldDB" id="A0A127Z4S1"/>
<dbReference type="PANTHER" id="PTHR21314:SF1">
    <property type="entry name" value="QUEUOSINE SALVAGE PROTEIN"/>
    <property type="match status" value="1"/>
</dbReference>
<comment type="function">
    <text evidence="1">Catalyzes the hydrolysis of queuosine 5'-phosphate, releasing the nucleobase queuine (q). Is required for salvage of queuine from exogenous queuosine (Q) that is imported and then converted to queuosine 5'-phosphate intracellularly.</text>
</comment>
<accession>A0A127Z4S1</accession>
<dbReference type="PANTHER" id="PTHR21314">
    <property type="entry name" value="QUEUOSINE 5'-PHOSPHATE N-GLYCOSYLASE_HYDROLASE-RELATED"/>
    <property type="match status" value="1"/>
</dbReference>
<dbReference type="EC" id="3.2.2.-" evidence="1"/>
<organism evidence="2">
    <name type="scientific">Sporisorium scitamineum</name>
    <dbReference type="NCBI Taxonomy" id="49012"/>
    <lineage>
        <taxon>Eukaryota</taxon>
        <taxon>Fungi</taxon>
        <taxon>Dikarya</taxon>
        <taxon>Basidiomycota</taxon>
        <taxon>Ustilaginomycotina</taxon>
        <taxon>Ustilaginomycetes</taxon>
        <taxon>Ustilaginales</taxon>
        <taxon>Ustilaginaceae</taxon>
        <taxon>Sporisorium</taxon>
    </lineage>
</organism>